<dbReference type="EMBL" id="BARU01034343">
    <property type="protein sequence ID" value="GAH62983.1"/>
    <property type="molecule type" value="Genomic_DNA"/>
</dbReference>
<organism evidence="2">
    <name type="scientific">marine sediment metagenome</name>
    <dbReference type="NCBI Taxonomy" id="412755"/>
    <lineage>
        <taxon>unclassified sequences</taxon>
        <taxon>metagenomes</taxon>
        <taxon>ecological metagenomes</taxon>
    </lineage>
</organism>
<dbReference type="InterPro" id="IPR043129">
    <property type="entry name" value="ATPase_NBD"/>
</dbReference>
<evidence type="ECO:0000256" key="1">
    <source>
        <dbReference type="SAM" id="MobiDB-lite"/>
    </source>
</evidence>
<evidence type="ECO:0000313" key="2">
    <source>
        <dbReference type="EMBL" id="GAH62983.1"/>
    </source>
</evidence>
<comment type="caution">
    <text evidence="2">The sequence shown here is derived from an EMBL/GenBank/DDBJ whole genome shotgun (WGS) entry which is preliminary data.</text>
</comment>
<name>X1IZM7_9ZZZZ</name>
<protein>
    <submittedName>
        <fullName evidence="2">Uncharacterized protein</fullName>
    </submittedName>
</protein>
<dbReference type="AlphaFoldDB" id="X1IZM7"/>
<dbReference type="Pfam" id="PF00022">
    <property type="entry name" value="Actin"/>
    <property type="match status" value="1"/>
</dbReference>
<dbReference type="InterPro" id="IPR004000">
    <property type="entry name" value="Actin"/>
</dbReference>
<feature type="non-terminal residue" evidence="2">
    <location>
        <position position="42"/>
    </location>
</feature>
<feature type="region of interest" description="Disordered" evidence="1">
    <location>
        <begin position="22"/>
        <end position="42"/>
    </location>
</feature>
<sequence length="42" mass="4365">MSVNGDFIGGRPLVLDNGTGISKNGYAGEDQPRSVFPTVIGK</sequence>
<gene>
    <name evidence="2" type="ORF">S03H2_53920</name>
</gene>
<reference evidence="2" key="1">
    <citation type="journal article" date="2014" name="Front. Microbiol.">
        <title>High frequency of phylogenetically diverse reductive dehalogenase-homologous genes in deep subseafloor sedimentary metagenomes.</title>
        <authorList>
            <person name="Kawai M."/>
            <person name="Futagami T."/>
            <person name="Toyoda A."/>
            <person name="Takaki Y."/>
            <person name="Nishi S."/>
            <person name="Hori S."/>
            <person name="Arai W."/>
            <person name="Tsubouchi T."/>
            <person name="Morono Y."/>
            <person name="Uchiyama I."/>
            <person name="Ito T."/>
            <person name="Fujiyama A."/>
            <person name="Inagaki F."/>
            <person name="Takami H."/>
        </authorList>
    </citation>
    <scope>NUCLEOTIDE SEQUENCE</scope>
    <source>
        <strain evidence="2">Expedition CK06-06</strain>
    </source>
</reference>
<accession>X1IZM7</accession>
<proteinExistence type="predicted"/>
<dbReference type="Gene3D" id="3.30.420.40">
    <property type="match status" value="1"/>
</dbReference>
<dbReference type="SUPFAM" id="SSF53067">
    <property type="entry name" value="Actin-like ATPase domain"/>
    <property type="match status" value="1"/>
</dbReference>